<name>A0A517MXE0_9BACT</name>
<evidence type="ECO:0000313" key="4">
    <source>
        <dbReference type="Proteomes" id="UP000319852"/>
    </source>
</evidence>
<keyword evidence="2" id="KW-0732">Signal</keyword>
<sequence length="153" mass="16244" precursor="true">MNLRKYLLIATLAACPLASAETASAQCGGGYCGGLGLGAYADVGRLYNLLDREVPHFAAFPPVYYSNPVPRTYGHSPFAYLPSHVTPAYAAPAPLAIDNPFVKNSLTSTESQSKEEPSPDQTTSVKAQTPPLAIVNPFFKESAGPMLQVSLLQ</sequence>
<evidence type="ECO:0000256" key="1">
    <source>
        <dbReference type="SAM" id="MobiDB-lite"/>
    </source>
</evidence>
<gene>
    <name evidence="3" type="ORF">HG15A2_28530</name>
</gene>
<keyword evidence="4" id="KW-1185">Reference proteome</keyword>
<feature type="chain" id="PRO_5021975115" evidence="2">
    <location>
        <begin position="26"/>
        <end position="153"/>
    </location>
</feature>
<dbReference type="RefSeq" id="WP_145060737.1">
    <property type="nucleotide sequence ID" value="NZ_CP036263.1"/>
</dbReference>
<proteinExistence type="predicted"/>
<dbReference type="AlphaFoldDB" id="A0A517MXE0"/>
<dbReference type="EMBL" id="CP036263">
    <property type="protein sequence ID" value="QDS99529.1"/>
    <property type="molecule type" value="Genomic_DNA"/>
</dbReference>
<dbReference type="Proteomes" id="UP000319852">
    <property type="component" value="Chromosome"/>
</dbReference>
<dbReference type="KEGG" id="amob:HG15A2_28530"/>
<evidence type="ECO:0000313" key="3">
    <source>
        <dbReference type="EMBL" id="QDS99529.1"/>
    </source>
</evidence>
<reference evidence="3 4" key="1">
    <citation type="submission" date="2019-02" db="EMBL/GenBank/DDBJ databases">
        <title>Deep-cultivation of Planctomycetes and their phenomic and genomic characterization uncovers novel biology.</title>
        <authorList>
            <person name="Wiegand S."/>
            <person name="Jogler M."/>
            <person name="Boedeker C."/>
            <person name="Pinto D."/>
            <person name="Vollmers J."/>
            <person name="Rivas-Marin E."/>
            <person name="Kohn T."/>
            <person name="Peeters S.H."/>
            <person name="Heuer A."/>
            <person name="Rast P."/>
            <person name="Oberbeckmann S."/>
            <person name="Bunk B."/>
            <person name="Jeske O."/>
            <person name="Meyerdierks A."/>
            <person name="Storesund J.E."/>
            <person name="Kallscheuer N."/>
            <person name="Luecker S."/>
            <person name="Lage O.M."/>
            <person name="Pohl T."/>
            <person name="Merkel B.J."/>
            <person name="Hornburger P."/>
            <person name="Mueller R.-W."/>
            <person name="Bruemmer F."/>
            <person name="Labrenz M."/>
            <person name="Spormann A.M."/>
            <person name="Op den Camp H."/>
            <person name="Overmann J."/>
            <person name="Amann R."/>
            <person name="Jetten M.S.M."/>
            <person name="Mascher T."/>
            <person name="Medema M.H."/>
            <person name="Devos D.P."/>
            <person name="Kaster A.-K."/>
            <person name="Ovreas L."/>
            <person name="Rohde M."/>
            <person name="Galperin M.Y."/>
            <person name="Jogler C."/>
        </authorList>
    </citation>
    <scope>NUCLEOTIDE SEQUENCE [LARGE SCALE GENOMIC DNA]</scope>
    <source>
        <strain evidence="3 4">HG15A2</strain>
    </source>
</reference>
<organism evidence="3 4">
    <name type="scientific">Adhaeretor mobilis</name>
    <dbReference type="NCBI Taxonomy" id="1930276"/>
    <lineage>
        <taxon>Bacteria</taxon>
        <taxon>Pseudomonadati</taxon>
        <taxon>Planctomycetota</taxon>
        <taxon>Planctomycetia</taxon>
        <taxon>Pirellulales</taxon>
        <taxon>Lacipirellulaceae</taxon>
        <taxon>Adhaeretor</taxon>
    </lineage>
</organism>
<feature type="signal peptide" evidence="2">
    <location>
        <begin position="1"/>
        <end position="25"/>
    </location>
</feature>
<dbReference type="OrthoDB" id="267431at2"/>
<evidence type="ECO:0000256" key="2">
    <source>
        <dbReference type="SAM" id="SignalP"/>
    </source>
</evidence>
<feature type="region of interest" description="Disordered" evidence="1">
    <location>
        <begin position="106"/>
        <end position="128"/>
    </location>
</feature>
<protein>
    <submittedName>
        <fullName evidence="3">Uncharacterized protein</fullName>
    </submittedName>
</protein>
<accession>A0A517MXE0</accession>